<dbReference type="InterPro" id="IPR004378">
    <property type="entry name" value="F420H2_quin_Rdtase"/>
</dbReference>
<dbReference type="InterPro" id="IPR012349">
    <property type="entry name" value="Split_barrel_FMN-bd"/>
</dbReference>
<evidence type="ECO:0000256" key="2">
    <source>
        <dbReference type="ARBA" id="ARBA00049106"/>
    </source>
</evidence>
<proteinExistence type="inferred from homology"/>
<dbReference type="PANTHER" id="PTHR39428">
    <property type="entry name" value="F420H(2)-DEPENDENT QUINONE REDUCTASE RV1261C"/>
    <property type="match status" value="1"/>
</dbReference>
<sequence>MTERDANQPTADMDLSVMPDEVWVYDQARLVEAATESGTTESIAVEYDGTRAQMVILTTRGAKTGRYRKTPVIRVEHEGRYAAVASKGGAPTNPAWYHNLLAHPEVEVWDGTEHRPYRARRTTVEERQEWWDRAVQAWPSYDDYRTKTDRLIPVLLLEPAA</sequence>
<gene>
    <name evidence="3" type="ORF">GCM10010345_66880</name>
</gene>
<accession>A0ABQ3D3C2</accession>
<evidence type="ECO:0000256" key="1">
    <source>
        <dbReference type="ARBA" id="ARBA00008710"/>
    </source>
</evidence>
<dbReference type="Pfam" id="PF04075">
    <property type="entry name" value="F420H2_quin_red"/>
    <property type="match status" value="1"/>
</dbReference>
<name>A0ABQ3D3C2_9ACTN</name>
<keyword evidence="4" id="KW-1185">Reference proteome</keyword>
<dbReference type="EMBL" id="BMVN01000032">
    <property type="protein sequence ID" value="GHA52813.1"/>
    <property type="molecule type" value="Genomic_DNA"/>
</dbReference>
<protein>
    <submittedName>
        <fullName evidence="3">Nitroreductase</fullName>
    </submittedName>
</protein>
<comment type="similarity">
    <text evidence="1">Belongs to the F420H(2)-dependent quinone reductase family.</text>
</comment>
<comment type="caution">
    <text evidence="3">The sequence shown here is derived from an EMBL/GenBank/DDBJ whole genome shotgun (WGS) entry which is preliminary data.</text>
</comment>
<dbReference type="Proteomes" id="UP000653644">
    <property type="component" value="Unassembled WGS sequence"/>
</dbReference>
<comment type="catalytic activity">
    <reaction evidence="2">
        <text>oxidized coenzyme F420-(gamma-L-Glu)(n) + a quinol + H(+) = reduced coenzyme F420-(gamma-L-Glu)(n) + a quinone</text>
        <dbReference type="Rhea" id="RHEA:39663"/>
        <dbReference type="Rhea" id="RHEA-COMP:12939"/>
        <dbReference type="Rhea" id="RHEA-COMP:14378"/>
        <dbReference type="ChEBI" id="CHEBI:15378"/>
        <dbReference type="ChEBI" id="CHEBI:24646"/>
        <dbReference type="ChEBI" id="CHEBI:132124"/>
        <dbReference type="ChEBI" id="CHEBI:133980"/>
        <dbReference type="ChEBI" id="CHEBI:139511"/>
    </reaction>
</comment>
<evidence type="ECO:0000313" key="3">
    <source>
        <dbReference type="EMBL" id="GHA52813.1"/>
    </source>
</evidence>
<organism evidence="3 4">
    <name type="scientific">Streptomyces canarius</name>
    <dbReference type="NCBI Taxonomy" id="285453"/>
    <lineage>
        <taxon>Bacteria</taxon>
        <taxon>Bacillati</taxon>
        <taxon>Actinomycetota</taxon>
        <taxon>Actinomycetes</taxon>
        <taxon>Kitasatosporales</taxon>
        <taxon>Streptomycetaceae</taxon>
        <taxon>Streptomyces</taxon>
    </lineage>
</organism>
<reference evidence="4" key="1">
    <citation type="journal article" date="2019" name="Int. J. Syst. Evol. Microbiol.">
        <title>The Global Catalogue of Microorganisms (GCM) 10K type strain sequencing project: providing services to taxonomists for standard genome sequencing and annotation.</title>
        <authorList>
            <consortium name="The Broad Institute Genomics Platform"/>
            <consortium name="The Broad Institute Genome Sequencing Center for Infectious Disease"/>
            <person name="Wu L."/>
            <person name="Ma J."/>
        </authorList>
    </citation>
    <scope>NUCLEOTIDE SEQUENCE [LARGE SCALE GENOMIC DNA]</scope>
    <source>
        <strain evidence="4">JCM 4733</strain>
    </source>
</reference>
<dbReference type="PANTHER" id="PTHR39428:SF3">
    <property type="entry name" value="DEAZAFLAVIN-DEPENDENT NITROREDUCTASE"/>
    <property type="match status" value="1"/>
</dbReference>
<dbReference type="NCBIfam" id="TIGR00026">
    <property type="entry name" value="hi_GC_TIGR00026"/>
    <property type="match status" value="1"/>
</dbReference>
<evidence type="ECO:0000313" key="4">
    <source>
        <dbReference type="Proteomes" id="UP000653644"/>
    </source>
</evidence>
<dbReference type="Gene3D" id="2.30.110.10">
    <property type="entry name" value="Electron Transport, Fmn-binding Protein, Chain A"/>
    <property type="match status" value="1"/>
</dbReference>